<evidence type="ECO:0000313" key="5">
    <source>
        <dbReference type="Proteomes" id="UP001085076"/>
    </source>
</evidence>
<dbReference type="InterPro" id="IPR048297">
    <property type="entry name" value="DUF936_dom_pln"/>
</dbReference>
<evidence type="ECO:0000259" key="2">
    <source>
        <dbReference type="Pfam" id="PF06075"/>
    </source>
</evidence>
<dbReference type="InterPro" id="IPR049172">
    <property type="entry name" value="DUF6857_pln"/>
</dbReference>
<evidence type="ECO:0008006" key="6">
    <source>
        <dbReference type="Google" id="ProtNLM"/>
    </source>
</evidence>
<dbReference type="Pfam" id="PF21647">
    <property type="entry name" value="DUF6857"/>
    <property type="match status" value="1"/>
</dbReference>
<organism evidence="4 5">
    <name type="scientific">Dioscorea zingiberensis</name>
    <dbReference type="NCBI Taxonomy" id="325984"/>
    <lineage>
        <taxon>Eukaryota</taxon>
        <taxon>Viridiplantae</taxon>
        <taxon>Streptophyta</taxon>
        <taxon>Embryophyta</taxon>
        <taxon>Tracheophyta</taxon>
        <taxon>Spermatophyta</taxon>
        <taxon>Magnoliopsida</taxon>
        <taxon>Liliopsida</taxon>
        <taxon>Dioscoreales</taxon>
        <taxon>Dioscoreaceae</taxon>
        <taxon>Dioscorea</taxon>
    </lineage>
</organism>
<reference evidence="4" key="2">
    <citation type="journal article" date="2022" name="Hortic Res">
        <title>The genome of Dioscorea zingiberensis sheds light on the biosynthesis, origin and evolution of the medicinally important diosgenin saponins.</title>
        <authorList>
            <person name="Li Y."/>
            <person name="Tan C."/>
            <person name="Li Z."/>
            <person name="Guo J."/>
            <person name="Li S."/>
            <person name="Chen X."/>
            <person name="Wang C."/>
            <person name="Dai X."/>
            <person name="Yang H."/>
            <person name="Song W."/>
            <person name="Hou L."/>
            <person name="Xu J."/>
            <person name="Tong Z."/>
            <person name="Xu A."/>
            <person name="Yuan X."/>
            <person name="Wang W."/>
            <person name="Yang Q."/>
            <person name="Chen L."/>
            <person name="Sun Z."/>
            <person name="Wang K."/>
            <person name="Pan B."/>
            <person name="Chen J."/>
            <person name="Bao Y."/>
            <person name="Liu F."/>
            <person name="Qi X."/>
            <person name="Gang D.R."/>
            <person name="Wen J."/>
            <person name="Li J."/>
        </authorList>
    </citation>
    <scope>NUCLEOTIDE SEQUENCE</scope>
    <source>
        <strain evidence="4">Dzin_1.0</strain>
    </source>
</reference>
<evidence type="ECO:0000259" key="3">
    <source>
        <dbReference type="Pfam" id="PF21647"/>
    </source>
</evidence>
<keyword evidence="5" id="KW-1185">Reference proteome</keyword>
<protein>
    <recommendedName>
        <fullName evidence="6">DUF936 family protein</fullName>
    </recommendedName>
</protein>
<dbReference type="AlphaFoldDB" id="A0A9D5CG36"/>
<feature type="domain" description="DUF936" evidence="2">
    <location>
        <begin position="31"/>
        <end position="147"/>
    </location>
</feature>
<feature type="compositionally biased region" description="Polar residues" evidence="1">
    <location>
        <begin position="426"/>
        <end position="435"/>
    </location>
</feature>
<dbReference type="Pfam" id="PF06075">
    <property type="entry name" value="DUF936"/>
    <property type="match status" value="1"/>
</dbReference>
<gene>
    <name evidence="4" type="ORF">J5N97_020234</name>
</gene>
<evidence type="ECO:0000256" key="1">
    <source>
        <dbReference type="SAM" id="MobiDB-lite"/>
    </source>
</evidence>
<dbReference type="OrthoDB" id="1908057at2759"/>
<feature type="region of interest" description="Disordered" evidence="1">
    <location>
        <begin position="384"/>
        <end position="445"/>
    </location>
</feature>
<dbReference type="InterPro" id="IPR010341">
    <property type="entry name" value="DUF936_pln"/>
</dbReference>
<feature type="compositionally biased region" description="Basic and acidic residues" evidence="1">
    <location>
        <begin position="384"/>
        <end position="398"/>
    </location>
</feature>
<sequence>MGPGSRVPFGHDNKQCRCEEMLRTYPRMMTLVPGVLLKLLQHMSTDVKVAGEHRSSLLQVVGIVPALAGGDLYSNQGFYLKVSDSSHATYVSLPDEHVDLIMSDKIQLGQFLHVEHLDAASPVPLLRGVKPVPGRHPCVGNPEDLVATHSLGFLDSGKTKVSNGMKGVCTLPSEKSENGKAKVSKQNGVCKVEELEKDKELVSRSSSSLMKHAVNGTRKVEVLEKNKSFGSRSNSSLLKQAVNGTCRMEELEKNKASVSRPSSLLLKQAVNGKVEKNGTVGVKTKSMNSRSIPSSPTSCYSLPASFDKFSKEQKQQTTVKGAGKTTSSKMDLLERATTLLKSTTARKKPHTGNSVGNLLTVIEPGPKALRKSWEGSLEIKRRDKSTPIGAKLEKKLETRSTSVPRRSVSNEKLQPKEDSKLRTVQKKGNTNATSVDTDKSNKLHSSVVKKTTETTANLSLGSLVKVLPSNRWTDGGVSWASLPLSLGKLGKEVLKCREASQVAAIEAMQEASTAECLMRCLSTFAELISTAREENPQPAVEQFLNLHNTLNHAGLAASLLKTIMPSDTSPNQSPSRNDPVISEKALKISSDRRRRATSWVTAAVATDLSSFSLYEHKTSNRTPPSVLTSSTPALLAVLDNPVKSTPSKVKPRPTSASVPSKPAVIPRINGRGAMLSPPRSWAQGRGLEEGSHLARVLGEEARNWFLSFVERFLDAEVGTHGPSDKEQVAGMLSQLKKVNDWLDEVGKEEEGIDGEVVPVETIERLRKKIYEYLLTHVESAAVALGGSGCRSGDMTGVSSTAGVPQGRKR</sequence>
<accession>A0A9D5CG36</accession>
<reference evidence="4" key="1">
    <citation type="submission" date="2021-03" db="EMBL/GenBank/DDBJ databases">
        <authorList>
            <person name="Li Z."/>
            <person name="Yang C."/>
        </authorList>
    </citation>
    <scope>NUCLEOTIDE SEQUENCE</scope>
    <source>
        <strain evidence="4">Dzin_1.0</strain>
        <tissue evidence="4">Leaf</tissue>
    </source>
</reference>
<dbReference type="Proteomes" id="UP001085076">
    <property type="component" value="Miscellaneous, Linkage group lg05"/>
</dbReference>
<proteinExistence type="predicted"/>
<dbReference type="EMBL" id="JAGGNH010000005">
    <property type="protein sequence ID" value="KAJ0972275.1"/>
    <property type="molecule type" value="Genomic_DNA"/>
</dbReference>
<comment type="caution">
    <text evidence="4">The sequence shown here is derived from an EMBL/GenBank/DDBJ whole genome shotgun (WGS) entry which is preliminary data.</text>
</comment>
<name>A0A9D5CG36_9LILI</name>
<evidence type="ECO:0000313" key="4">
    <source>
        <dbReference type="EMBL" id="KAJ0972275.1"/>
    </source>
</evidence>
<feature type="domain" description="DUF6857" evidence="3">
    <location>
        <begin position="469"/>
        <end position="783"/>
    </location>
</feature>
<dbReference type="PANTHER" id="PTHR31928">
    <property type="entry name" value="EXPRESSED PROTEIN"/>
    <property type="match status" value="1"/>
</dbReference>
<dbReference type="PANTHER" id="PTHR31928:SF4">
    <property type="entry name" value="OS08G0541500 PROTEIN"/>
    <property type="match status" value="1"/>
</dbReference>
<feature type="region of interest" description="Disordered" evidence="1">
    <location>
        <begin position="788"/>
        <end position="809"/>
    </location>
</feature>
<feature type="region of interest" description="Disordered" evidence="1">
    <location>
        <begin position="641"/>
        <end position="683"/>
    </location>
</feature>